<dbReference type="OrthoDB" id="7306760at2"/>
<comment type="caution">
    <text evidence="3">The sequence shown here is derived from an EMBL/GenBank/DDBJ whole genome shotgun (WGS) entry which is preliminary data.</text>
</comment>
<accession>A0A5M6I3Q1</accession>
<dbReference type="InterPro" id="IPR025484">
    <property type="entry name" value="DUF4376"/>
</dbReference>
<name>A0A5M6I3Q1_9PROT</name>
<feature type="domain" description="DUF4376" evidence="2">
    <location>
        <begin position="126"/>
        <end position="245"/>
    </location>
</feature>
<evidence type="ECO:0000259" key="2">
    <source>
        <dbReference type="Pfam" id="PF14301"/>
    </source>
</evidence>
<evidence type="ECO:0000256" key="1">
    <source>
        <dbReference type="SAM" id="MobiDB-lite"/>
    </source>
</evidence>
<feature type="region of interest" description="Disordered" evidence="1">
    <location>
        <begin position="99"/>
        <end position="124"/>
    </location>
</feature>
<organism evidence="3 4">
    <name type="scientific">Roseospira marina</name>
    <dbReference type="NCBI Taxonomy" id="140057"/>
    <lineage>
        <taxon>Bacteria</taxon>
        <taxon>Pseudomonadati</taxon>
        <taxon>Pseudomonadota</taxon>
        <taxon>Alphaproteobacteria</taxon>
        <taxon>Rhodospirillales</taxon>
        <taxon>Rhodospirillaceae</taxon>
        <taxon>Roseospira</taxon>
    </lineage>
</organism>
<evidence type="ECO:0000313" key="4">
    <source>
        <dbReference type="Proteomes" id="UP000324065"/>
    </source>
</evidence>
<feature type="region of interest" description="Disordered" evidence="1">
    <location>
        <begin position="244"/>
        <end position="263"/>
    </location>
</feature>
<dbReference type="Gene3D" id="2.40.50.230">
    <property type="entry name" value="Gp5 N-terminal domain"/>
    <property type="match status" value="1"/>
</dbReference>
<evidence type="ECO:0000313" key="3">
    <source>
        <dbReference type="EMBL" id="KAA5602813.1"/>
    </source>
</evidence>
<dbReference type="EMBL" id="VWPJ01000044">
    <property type="protein sequence ID" value="KAA5602813.1"/>
    <property type="molecule type" value="Genomic_DNA"/>
</dbReference>
<protein>
    <recommendedName>
        <fullName evidence="2">DUF4376 domain-containing protein</fullName>
    </recommendedName>
</protein>
<gene>
    <name evidence="3" type="ORF">F1188_20255</name>
</gene>
<sequence>MGRDHDIDTADLHRRAGNMLRVGTVAAVDHGRARVRVTIAGRASAWLPCDRGVVMMTTYARILNNRAVDVVTADPATLFHPLIAAEFVAVPDDVVPGALLDGDEWTAPPPPPDPDPDPEPATPLEQARAAVLSDVETRKAEILAAGYPVKQARASLHVAVHDAGRADLGGMAITALAAHAGTVAWPAAYAQGWISKENIRIPLPDPGDGLALAAGVGGWYAAVVQHARDLKDAALAAEDTAALDALDPDTGWPTTPAPAEQET</sequence>
<reference evidence="3 4" key="1">
    <citation type="submission" date="2019-09" db="EMBL/GenBank/DDBJ databases">
        <title>Genome sequence of Roseospira marina, one of the more divergent members of the non-sulfur purple photosynthetic bacterial family, the Rhodospirillaceae.</title>
        <authorList>
            <person name="Meyer T."/>
            <person name="Kyndt J."/>
        </authorList>
    </citation>
    <scope>NUCLEOTIDE SEQUENCE [LARGE SCALE GENOMIC DNA]</scope>
    <source>
        <strain evidence="3 4">DSM 15113</strain>
    </source>
</reference>
<proteinExistence type="predicted"/>
<dbReference type="AlphaFoldDB" id="A0A5M6I3Q1"/>
<dbReference type="Pfam" id="PF14301">
    <property type="entry name" value="DUF4376"/>
    <property type="match status" value="1"/>
</dbReference>
<keyword evidence="4" id="KW-1185">Reference proteome</keyword>
<dbReference type="RefSeq" id="WP_150064272.1">
    <property type="nucleotide sequence ID" value="NZ_JACHII010000039.1"/>
</dbReference>
<dbReference type="InterPro" id="IPR037026">
    <property type="entry name" value="Vgr_OB-fold_dom_sf"/>
</dbReference>
<dbReference type="Proteomes" id="UP000324065">
    <property type="component" value="Unassembled WGS sequence"/>
</dbReference>